<keyword evidence="1" id="KW-0812">Transmembrane</keyword>
<accession>A0A811RP44</accession>
<dbReference type="Proteomes" id="UP000604825">
    <property type="component" value="Unassembled WGS sequence"/>
</dbReference>
<keyword evidence="4" id="KW-1185">Reference proteome</keyword>
<protein>
    <recommendedName>
        <fullName evidence="2">DUF4220 domain-containing protein</fullName>
    </recommendedName>
</protein>
<feature type="transmembrane region" description="Helical" evidence="1">
    <location>
        <begin position="25"/>
        <end position="44"/>
    </location>
</feature>
<gene>
    <name evidence="3" type="ORF">NCGR_LOCUS55076</name>
</gene>
<evidence type="ECO:0000259" key="2">
    <source>
        <dbReference type="Pfam" id="PF13968"/>
    </source>
</evidence>
<reference evidence="3" key="1">
    <citation type="submission" date="2020-10" db="EMBL/GenBank/DDBJ databases">
        <authorList>
            <person name="Han B."/>
            <person name="Lu T."/>
            <person name="Zhao Q."/>
            <person name="Huang X."/>
            <person name="Zhao Y."/>
        </authorList>
    </citation>
    <scope>NUCLEOTIDE SEQUENCE</scope>
</reference>
<evidence type="ECO:0000256" key="1">
    <source>
        <dbReference type="SAM" id="Phobius"/>
    </source>
</evidence>
<dbReference type="Pfam" id="PF13968">
    <property type="entry name" value="DUF4220"/>
    <property type="match status" value="1"/>
</dbReference>
<comment type="caution">
    <text evidence="3">The sequence shown here is derived from an EMBL/GenBank/DDBJ whole genome shotgun (WGS) entry which is preliminary data.</text>
</comment>
<feature type="transmembrane region" description="Helical" evidence="1">
    <location>
        <begin position="245"/>
        <end position="265"/>
    </location>
</feature>
<proteinExistence type="predicted"/>
<feature type="domain" description="DUF4220" evidence="2">
    <location>
        <begin position="63"/>
        <end position="359"/>
    </location>
</feature>
<dbReference type="OrthoDB" id="672171at2759"/>
<feature type="transmembrane region" description="Helical" evidence="1">
    <location>
        <begin position="285"/>
        <end position="308"/>
    </location>
</feature>
<keyword evidence="1" id="KW-1133">Transmembrane helix</keyword>
<dbReference type="EMBL" id="CAJGYO010000016">
    <property type="protein sequence ID" value="CAD6271790.1"/>
    <property type="molecule type" value="Genomic_DNA"/>
</dbReference>
<organism evidence="3 4">
    <name type="scientific">Miscanthus lutarioriparius</name>
    <dbReference type="NCBI Taxonomy" id="422564"/>
    <lineage>
        <taxon>Eukaryota</taxon>
        <taxon>Viridiplantae</taxon>
        <taxon>Streptophyta</taxon>
        <taxon>Embryophyta</taxon>
        <taxon>Tracheophyta</taxon>
        <taxon>Spermatophyta</taxon>
        <taxon>Magnoliopsida</taxon>
        <taxon>Liliopsida</taxon>
        <taxon>Poales</taxon>
        <taxon>Poaceae</taxon>
        <taxon>PACMAD clade</taxon>
        <taxon>Panicoideae</taxon>
        <taxon>Andropogonodae</taxon>
        <taxon>Andropogoneae</taxon>
        <taxon>Saccharinae</taxon>
        <taxon>Miscanthus</taxon>
    </lineage>
</organism>
<keyword evidence="1" id="KW-0472">Membrane</keyword>
<dbReference type="AlphaFoldDB" id="A0A811RP44"/>
<name>A0A811RP44_9POAL</name>
<evidence type="ECO:0000313" key="3">
    <source>
        <dbReference type="EMBL" id="CAD6271790.1"/>
    </source>
</evidence>
<evidence type="ECO:0000313" key="4">
    <source>
        <dbReference type="Proteomes" id="UP000604825"/>
    </source>
</evidence>
<dbReference type="InterPro" id="IPR025315">
    <property type="entry name" value="DUF4220"/>
</dbReference>
<dbReference type="PANTHER" id="PTHR31325">
    <property type="entry name" value="OS01G0798800 PROTEIN-RELATED"/>
    <property type="match status" value="1"/>
</dbReference>
<sequence length="595" mass="68505">MALLWFIAALGSFRRQSSSRCIRTLVWAAYTLLFLIFTYMIGFMQSSSIKIDLYPHMSDAFVVTSVTLLFTVTIYKNFIRIQACVLASESWHSSKLLADYMKHDADSNESRYDLISLSGFNYLVCWVGARIRSEPPYYQRKFIATENIITIEQIWRCNGRLMKSTEGAQLKDICLSFALFHLLRRRYFGFSCSESGLKKTHDFIFRGLLATKKDYSRAFKVIEVELSFLYDFFFTKYALMYYRECVIIFLTIISVTLTPLVIVAVTRAHGIHGDWTTMEAKNPDIVITVLNLVSLALLDMLQLILYWFSDWGKVSLTCRYVSHLWWQKNRFIEKVLIFLCKITLLPNWQNKIGQYSILESFEGNICKRWLNISIRWSSIIYLHDQEKMGINMGCLVNNRKAGIPANVHNEVKKAIVQSLKASDGQLSNGLSSLTRNGLLEHFSWACRQETQTHTILIWHIATSYCEIAPPELELGGSKEQEDFLIQCEVGIKLSRYCAYLVVFVPELLPDHQWDAKTIFDEVEKEAREYLGGVKTLQEKYQVMKNLGELEETIFAKGAKLEKKCKQLLLCGVFAPGIHGKQLLDDTPARPSSRGK</sequence>